<organism evidence="1 2">
    <name type="scientific">Zooshikella harenae</name>
    <dbReference type="NCBI Taxonomy" id="2827238"/>
    <lineage>
        <taxon>Bacteria</taxon>
        <taxon>Pseudomonadati</taxon>
        <taxon>Pseudomonadota</taxon>
        <taxon>Gammaproteobacteria</taxon>
        <taxon>Oceanospirillales</taxon>
        <taxon>Zooshikellaceae</taxon>
        <taxon>Zooshikella</taxon>
    </lineage>
</organism>
<sequence length="278" mass="33508">TQWFDERKAKWKNVKYSLKNYMQYIERIDHKFLKEYFLTGQAGELNISDYEPLLNDYVGSNFFTYHLLVNFWLNPDQSEDRWNSVWYSMTKNYPLKRCVGSYQKNRERFFESANQGGVYNEYGAYGGLEERMVKYFVLSDHYTEEKILIENKEVRMIPWTDADTTFIYIFGGCSNYFQKKIEKGLKSNPYDPYQYLLPLMIDCFKYLNKNNFDDEYAINSLKNNMRNLLYGLCFQDKYYFQHVEYGKKVYDILESGVAPKFILDIWRNVKNEKTIFGN</sequence>
<proteinExistence type="predicted"/>
<gene>
    <name evidence="1" type="ORF">KCG35_25700</name>
</gene>
<comment type="caution">
    <text evidence="1">The sequence shown here is derived from an EMBL/GenBank/DDBJ whole genome shotgun (WGS) entry which is preliminary data.</text>
</comment>
<name>A0ABS5ZKG9_9GAMM</name>
<keyword evidence="2" id="KW-1185">Reference proteome</keyword>
<feature type="non-terminal residue" evidence="1">
    <location>
        <position position="1"/>
    </location>
</feature>
<reference evidence="1 2" key="1">
    <citation type="submission" date="2021-04" db="EMBL/GenBank/DDBJ databases">
        <authorList>
            <person name="Pira H."/>
            <person name="Risdian C."/>
            <person name="Wink J."/>
        </authorList>
    </citation>
    <scope>NUCLEOTIDE SEQUENCE [LARGE SCALE GENOMIC DNA]</scope>
    <source>
        <strain evidence="1 2">WH53</strain>
    </source>
</reference>
<evidence type="ECO:0000313" key="2">
    <source>
        <dbReference type="Proteomes" id="UP000690515"/>
    </source>
</evidence>
<dbReference type="Proteomes" id="UP000690515">
    <property type="component" value="Unassembled WGS sequence"/>
</dbReference>
<accession>A0ABS5ZKG9</accession>
<protein>
    <submittedName>
        <fullName evidence="1">Uncharacterized protein</fullName>
    </submittedName>
</protein>
<evidence type="ECO:0000313" key="1">
    <source>
        <dbReference type="EMBL" id="MBU2714449.1"/>
    </source>
</evidence>
<dbReference type="RefSeq" id="WP_215822712.1">
    <property type="nucleotide sequence ID" value="NZ_JAGSOY010000289.1"/>
</dbReference>
<dbReference type="EMBL" id="JAGSOY010000289">
    <property type="protein sequence ID" value="MBU2714449.1"/>
    <property type="molecule type" value="Genomic_DNA"/>
</dbReference>